<accession>A0A8T0GTZ2</accession>
<feature type="region of interest" description="Disordered" evidence="1">
    <location>
        <begin position="65"/>
        <end position="84"/>
    </location>
</feature>
<dbReference type="AlphaFoldDB" id="A0A8T0GTZ2"/>
<evidence type="ECO:0000256" key="1">
    <source>
        <dbReference type="SAM" id="MobiDB-lite"/>
    </source>
</evidence>
<gene>
    <name evidence="2" type="ORF">KC19_9G040600</name>
</gene>
<keyword evidence="3" id="KW-1185">Reference proteome</keyword>
<protein>
    <submittedName>
        <fullName evidence="2">Uncharacterized protein</fullName>
    </submittedName>
</protein>
<sequence>MMLLRWKVEQGNSLGHGEEIASLLIGDDYFCWCLEASGNAIIGIQSSDTKSANLIDYLKLHPAIPDRQRQFQQPERARPPVPPA</sequence>
<dbReference type="EMBL" id="CM026430">
    <property type="protein sequence ID" value="KAG0561138.1"/>
    <property type="molecule type" value="Genomic_DNA"/>
</dbReference>
<organism evidence="2 3">
    <name type="scientific">Ceratodon purpureus</name>
    <name type="common">Fire moss</name>
    <name type="synonym">Dicranum purpureum</name>
    <dbReference type="NCBI Taxonomy" id="3225"/>
    <lineage>
        <taxon>Eukaryota</taxon>
        <taxon>Viridiplantae</taxon>
        <taxon>Streptophyta</taxon>
        <taxon>Embryophyta</taxon>
        <taxon>Bryophyta</taxon>
        <taxon>Bryophytina</taxon>
        <taxon>Bryopsida</taxon>
        <taxon>Dicranidae</taxon>
        <taxon>Pseudoditrichales</taxon>
        <taxon>Ditrichaceae</taxon>
        <taxon>Ceratodon</taxon>
    </lineage>
</organism>
<proteinExistence type="predicted"/>
<comment type="caution">
    <text evidence="2">The sequence shown here is derived from an EMBL/GenBank/DDBJ whole genome shotgun (WGS) entry which is preliminary data.</text>
</comment>
<dbReference type="Proteomes" id="UP000822688">
    <property type="component" value="Chromosome 9"/>
</dbReference>
<name>A0A8T0GTZ2_CERPU</name>
<evidence type="ECO:0000313" key="3">
    <source>
        <dbReference type="Proteomes" id="UP000822688"/>
    </source>
</evidence>
<reference evidence="2" key="1">
    <citation type="submission" date="2020-06" db="EMBL/GenBank/DDBJ databases">
        <title>WGS assembly of Ceratodon purpureus strain R40.</title>
        <authorList>
            <person name="Carey S.B."/>
            <person name="Jenkins J."/>
            <person name="Shu S."/>
            <person name="Lovell J.T."/>
            <person name="Sreedasyam A."/>
            <person name="Maumus F."/>
            <person name="Tiley G.P."/>
            <person name="Fernandez-Pozo N."/>
            <person name="Barry K."/>
            <person name="Chen C."/>
            <person name="Wang M."/>
            <person name="Lipzen A."/>
            <person name="Daum C."/>
            <person name="Saski C.A."/>
            <person name="Payton A.C."/>
            <person name="Mcbreen J.C."/>
            <person name="Conrad R.E."/>
            <person name="Kollar L.M."/>
            <person name="Olsson S."/>
            <person name="Huttunen S."/>
            <person name="Landis J.B."/>
            <person name="Wickett N.J."/>
            <person name="Johnson M.G."/>
            <person name="Rensing S.A."/>
            <person name="Grimwood J."/>
            <person name="Schmutz J."/>
            <person name="Mcdaniel S.F."/>
        </authorList>
    </citation>
    <scope>NUCLEOTIDE SEQUENCE</scope>
    <source>
        <strain evidence="2">R40</strain>
    </source>
</reference>
<evidence type="ECO:0000313" key="2">
    <source>
        <dbReference type="EMBL" id="KAG0561138.1"/>
    </source>
</evidence>